<dbReference type="Proteomes" id="UP000829447">
    <property type="component" value="Linkage Group LG7"/>
</dbReference>
<gene>
    <name evidence="1" type="ORF">PGIGA_G00237150</name>
</gene>
<evidence type="ECO:0000313" key="2">
    <source>
        <dbReference type="Proteomes" id="UP000829447"/>
    </source>
</evidence>
<name>A0ACC5WM74_PANGG</name>
<accession>A0ACC5WM74</accession>
<organism evidence="1 2">
    <name type="scientific">Pangasianodon gigas</name>
    <name type="common">Mekong giant catfish</name>
    <name type="synonym">Pangasius gigas</name>
    <dbReference type="NCBI Taxonomy" id="30993"/>
    <lineage>
        <taxon>Eukaryota</taxon>
        <taxon>Metazoa</taxon>
        <taxon>Chordata</taxon>
        <taxon>Craniata</taxon>
        <taxon>Vertebrata</taxon>
        <taxon>Euteleostomi</taxon>
        <taxon>Actinopterygii</taxon>
        <taxon>Neopterygii</taxon>
        <taxon>Teleostei</taxon>
        <taxon>Ostariophysi</taxon>
        <taxon>Siluriformes</taxon>
        <taxon>Pangasiidae</taxon>
        <taxon>Pangasianodon</taxon>
    </lineage>
</organism>
<evidence type="ECO:0000313" key="1">
    <source>
        <dbReference type="EMBL" id="MCI4380214.1"/>
    </source>
</evidence>
<dbReference type="EMBL" id="CM040460">
    <property type="protein sequence ID" value="MCI4380214.1"/>
    <property type="molecule type" value="Genomic_DNA"/>
</dbReference>
<protein>
    <submittedName>
        <fullName evidence="1">Uncharacterized protein</fullName>
    </submittedName>
</protein>
<sequence length="305" mass="33180">MPTTSTVLTSPTAVMPPQSTDSPVELEGWVRLWENPGGIPSADLSWVKSDGERGLFTPIQEYRDNAGALKWPSVGVWRFSISVMYPSWYTMLTEVLCCGQCTKAARSGEGGKMGRWLAWDSAIMCQLSEAHQAMFPAILTDKHTFEAPPPPRELPSARVLRHAFLLAEANNVQDYRSQILSTFGTVLKMNSTKKLAPGAVTPKPSAVLPSPSAVMPTASTVLTSPTAVMPHQSTASPVELEGWVRLWENPGGIPSVDLSCVKSDGERGLFTPIQEYRDNTSALKRPAGTEVRPDVVSLYGTSRLH</sequence>
<keyword evidence="2" id="KW-1185">Reference proteome</keyword>
<reference evidence="1 2" key="1">
    <citation type="journal article" date="2022" name="bioRxiv">
        <title>An ancient truncated duplication of the anti-Mullerian hormone receptor type 2 gene is a potential conserved master sex determinant in the Pangasiidae catfish family.</title>
        <authorList>
            <person name="Wen M."/>
            <person name="Pan Q."/>
            <person name="Jouanno E."/>
            <person name="Montfort J."/>
            <person name="Zahm M."/>
            <person name="Cabau C."/>
            <person name="Klopp C."/>
            <person name="Iampietro C."/>
            <person name="Roques C."/>
            <person name="Bouchez O."/>
            <person name="Castinel A."/>
            <person name="Donnadieu C."/>
            <person name="Parrinello H."/>
            <person name="Poncet C."/>
            <person name="Belmonte E."/>
            <person name="Gautier V."/>
            <person name="Avarre J.-C."/>
            <person name="Dugue R."/>
            <person name="Gustiano R."/>
            <person name="Ha T.T.T."/>
            <person name="Campet M."/>
            <person name="Sriphairoj K."/>
            <person name="Ribolli J."/>
            <person name="de Almeida F.L."/>
            <person name="Desvignes T."/>
            <person name="Postlethwait J.H."/>
            <person name="Bucao C.F."/>
            <person name="Robinson-Rechavi M."/>
            <person name="Bobe J."/>
            <person name="Herpin A."/>
            <person name="Guiguen Y."/>
        </authorList>
    </citation>
    <scope>NUCLEOTIDE SEQUENCE [LARGE SCALE GENOMIC DNA]</scope>
    <source>
        <strain evidence="1">YG-Dec2019</strain>
    </source>
</reference>
<proteinExistence type="predicted"/>
<comment type="caution">
    <text evidence="1">The sequence shown here is derived from an EMBL/GenBank/DDBJ whole genome shotgun (WGS) entry which is preliminary data.</text>
</comment>